<keyword evidence="1" id="KW-0812">Transmembrane</keyword>
<keyword evidence="4" id="KW-1185">Reference proteome</keyword>
<accession>A0ABV0TKE3</accession>
<protein>
    <submittedName>
        <fullName evidence="3">Uncharacterized protein</fullName>
    </submittedName>
</protein>
<comment type="caution">
    <text evidence="3">The sequence shown here is derived from an EMBL/GenBank/DDBJ whole genome shotgun (WGS) entry which is preliminary data.</text>
</comment>
<evidence type="ECO:0000256" key="2">
    <source>
        <dbReference type="SAM" id="SignalP"/>
    </source>
</evidence>
<keyword evidence="1" id="KW-1133">Transmembrane helix</keyword>
<keyword evidence="1" id="KW-0472">Membrane</keyword>
<name>A0ABV0TKE3_9TELE</name>
<gene>
    <name evidence="3" type="ORF">ILYODFUR_021072</name>
</gene>
<sequence>MFLCVRLGLGLLPLLDQFRPPIKCGAYSLTPHYLPVVGVSARRCTCSSQYLGMGALVCAGSLPVSACRGLDPWTLSGLCLGSDVSWGLWVHGWICSAIDGCRRGLWARHCSSLRLLHCGCWVVPLGFSPAPLLGDYSTPFGGSPGVLVLWGAFGCLWLRSPLYLSLVQGAGLWLLTLTIAYIYGETLYTQACSHSDPQVFRFRC</sequence>
<feature type="transmembrane region" description="Helical" evidence="1">
    <location>
        <begin position="165"/>
        <end position="184"/>
    </location>
</feature>
<feature type="signal peptide" evidence="2">
    <location>
        <begin position="1"/>
        <end position="17"/>
    </location>
</feature>
<proteinExistence type="predicted"/>
<dbReference type="EMBL" id="JAHRIQ010036973">
    <property type="protein sequence ID" value="MEQ2233373.1"/>
    <property type="molecule type" value="Genomic_DNA"/>
</dbReference>
<organism evidence="3 4">
    <name type="scientific">Ilyodon furcidens</name>
    <name type="common">goldbreast splitfin</name>
    <dbReference type="NCBI Taxonomy" id="33524"/>
    <lineage>
        <taxon>Eukaryota</taxon>
        <taxon>Metazoa</taxon>
        <taxon>Chordata</taxon>
        <taxon>Craniata</taxon>
        <taxon>Vertebrata</taxon>
        <taxon>Euteleostomi</taxon>
        <taxon>Actinopterygii</taxon>
        <taxon>Neopterygii</taxon>
        <taxon>Teleostei</taxon>
        <taxon>Neoteleostei</taxon>
        <taxon>Acanthomorphata</taxon>
        <taxon>Ovalentaria</taxon>
        <taxon>Atherinomorphae</taxon>
        <taxon>Cyprinodontiformes</taxon>
        <taxon>Goodeidae</taxon>
        <taxon>Ilyodon</taxon>
    </lineage>
</organism>
<feature type="chain" id="PRO_5045453315" evidence="2">
    <location>
        <begin position="18"/>
        <end position="204"/>
    </location>
</feature>
<evidence type="ECO:0000313" key="4">
    <source>
        <dbReference type="Proteomes" id="UP001482620"/>
    </source>
</evidence>
<reference evidence="3 4" key="1">
    <citation type="submission" date="2021-06" db="EMBL/GenBank/DDBJ databases">
        <authorList>
            <person name="Palmer J.M."/>
        </authorList>
    </citation>
    <scope>NUCLEOTIDE SEQUENCE [LARGE SCALE GENOMIC DNA]</scope>
    <source>
        <strain evidence="4">if_2019</strain>
        <tissue evidence="3">Muscle</tissue>
    </source>
</reference>
<evidence type="ECO:0000313" key="3">
    <source>
        <dbReference type="EMBL" id="MEQ2233373.1"/>
    </source>
</evidence>
<evidence type="ECO:0000256" key="1">
    <source>
        <dbReference type="SAM" id="Phobius"/>
    </source>
</evidence>
<keyword evidence="2" id="KW-0732">Signal</keyword>
<dbReference type="Proteomes" id="UP001482620">
    <property type="component" value="Unassembled WGS sequence"/>
</dbReference>